<feature type="transmembrane region" description="Helical" evidence="7">
    <location>
        <begin position="292"/>
        <end position="314"/>
    </location>
</feature>
<dbReference type="InterPro" id="IPR003838">
    <property type="entry name" value="ABC3_permease_C"/>
</dbReference>
<feature type="domain" description="ABC3 transporter permease C-terminal" evidence="8">
    <location>
        <begin position="614"/>
        <end position="727"/>
    </location>
</feature>
<feature type="transmembrane region" description="Helical" evidence="7">
    <location>
        <begin position="15"/>
        <end position="36"/>
    </location>
</feature>
<feature type="transmembrane region" description="Helical" evidence="7">
    <location>
        <begin position="701"/>
        <end position="724"/>
    </location>
</feature>
<proteinExistence type="inferred from homology"/>
<evidence type="ECO:0000256" key="1">
    <source>
        <dbReference type="ARBA" id="ARBA00004651"/>
    </source>
</evidence>
<comment type="subcellular location">
    <subcellularLocation>
        <location evidence="1">Cell membrane</location>
        <topology evidence="1">Multi-pass membrane protein</topology>
    </subcellularLocation>
</comment>
<name>A0ABV1BXI7_9FIRM</name>
<feature type="transmembrane region" description="Helical" evidence="7">
    <location>
        <begin position="611"/>
        <end position="635"/>
    </location>
</feature>
<dbReference type="Pfam" id="PF02687">
    <property type="entry name" value="FtsX"/>
    <property type="match status" value="2"/>
</dbReference>
<keyword evidence="5 7" id="KW-0472">Membrane</keyword>
<dbReference type="EMBL" id="JBBMER010000009">
    <property type="protein sequence ID" value="MEQ2380446.1"/>
    <property type="molecule type" value="Genomic_DNA"/>
</dbReference>
<evidence type="ECO:0000313" key="10">
    <source>
        <dbReference type="Proteomes" id="UP001442364"/>
    </source>
</evidence>
<evidence type="ECO:0000256" key="3">
    <source>
        <dbReference type="ARBA" id="ARBA00022692"/>
    </source>
</evidence>
<feature type="transmembrane region" description="Helical" evidence="7">
    <location>
        <begin position="408"/>
        <end position="428"/>
    </location>
</feature>
<dbReference type="InterPro" id="IPR050250">
    <property type="entry name" value="Macrolide_Exporter_MacB"/>
</dbReference>
<sequence length="742" mass="83470">MTLNKRYKRNIKENLSFYIAASILTIVALLLFYLFYIAGVGIKSYGDNFFVDNNLEDATFSTYLEIPDDKIADIESKYNVTFEKEHFTNINEADYKVRLFKANKKIDLYEVIDGRDISSNDEIVISKGYAVNNNVGIGDKIAIRGKDYTVTGYFLRPDYLYMLENTDDSYKNITSFFLAYMTDEAYDEINSSSCQYKVIYGDDTDKSQFRKDMNDSYKMSEYLSKEDNQRITMVDDQAMMFIVMAYVFLVTIPLITVALISIIIGRKIKSEQKLIGTLSALGYKKKQLMWHYAVLAMIPGLVGGVLVSVITKLIQQPYGELSLADYEPMPVKFVLPLYIALLGIIVPTLIYMLEAMHKVNKLLKKDTVAMLNGTADESKIKRVMVGKKGKVRNKFAIRSILANPGRSLVVFLGAFLGALMITVAFMFIDSLNNLIDTGSENMGSFKYEYILNRLEDKDIENVSLADVDKLVIGRYEYNDSTFMIIGTDSDVKYLNIDTTDGNHADLNDGFYITNVMAYSYGCKAGDDFTFVNPTTMEEKTVKVAGVISNNSQKFIVCSQENARELLGWKADTYNGLLSEKALNLGDKISKTVTSEDIKEQMNTILDEMNSIIYSLAVIGTIICAAALYVSVNMLVSENRHNISMLKVLGFKSREINSMVLDVNHIIIPVGILIGIAGGYGMMVSVFKIYSGIEGVLYEPYISLKSIILTVLIVVCCYALSLLVVRRKAEKVDMVESLKDNRE</sequence>
<keyword evidence="2" id="KW-1003">Cell membrane</keyword>
<evidence type="ECO:0000313" key="9">
    <source>
        <dbReference type="EMBL" id="MEQ2380446.1"/>
    </source>
</evidence>
<evidence type="ECO:0000256" key="7">
    <source>
        <dbReference type="SAM" id="Phobius"/>
    </source>
</evidence>
<feature type="transmembrane region" description="Helical" evidence="7">
    <location>
        <begin position="665"/>
        <end position="689"/>
    </location>
</feature>
<dbReference type="PANTHER" id="PTHR30572:SF4">
    <property type="entry name" value="ABC TRANSPORTER PERMEASE YTRF"/>
    <property type="match status" value="1"/>
</dbReference>
<evidence type="ECO:0000256" key="6">
    <source>
        <dbReference type="ARBA" id="ARBA00038076"/>
    </source>
</evidence>
<keyword evidence="4 7" id="KW-1133">Transmembrane helix</keyword>
<comment type="caution">
    <text evidence="9">The sequence shown here is derived from an EMBL/GenBank/DDBJ whole genome shotgun (WGS) entry which is preliminary data.</text>
</comment>
<evidence type="ECO:0000256" key="4">
    <source>
        <dbReference type="ARBA" id="ARBA00022989"/>
    </source>
</evidence>
<dbReference type="Proteomes" id="UP001442364">
    <property type="component" value="Unassembled WGS sequence"/>
</dbReference>
<keyword evidence="3 7" id="KW-0812">Transmembrane</keyword>
<evidence type="ECO:0000256" key="2">
    <source>
        <dbReference type="ARBA" id="ARBA00022475"/>
    </source>
</evidence>
<evidence type="ECO:0000259" key="8">
    <source>
        <dbReference type="Pfam" id="PF02687"/>
    </source>
</evidence>
<dbReference type="RefSeq" id="WP_349153855.1">
    <property type="nucleotide sequence ID" value="NZ_JBBMER010000009.1"/>
</dbReference>
<evidence type="ECO:0000256" key="5">
    <source>
        <dbReference type="ARBA" id="ARBA00023136"/>
    </source>
</evidence>
<gene>
    <name evidence="9" type="ORF">WMO14_11300</name>
</gene>
<dbReference type="PANTHER" id="PTHR30572">
    <property type="entry name" value="MEMBRANE COMPONENT OF TRANSPORTER-RELATED"/>
    <property type="match status" value="1"/>
</dbReference>
<protein>
    <submittedName>
        <fullName evidence="9">ABC transporter permease</fullName>
    </submittedName>
</protein>
<feature type="transmembrane region" description="Helical" evidence="7">
    <location>
        <begin position="334"/>
        <end position="353"/>
    </location>
</feature>
<reference evidence="9 10" key="1">
    <citation type="submission" date="2024-03" db="EMBL/GenBank/DDBJ databases">
        <title>Human intestinal bacterial collection.</title>
        <authorList>
            <person name="Pauvert C."/>
            <person name="Hitch T.C.A."/>
            <person name="Clavel T."/>
        </authorList>
    </citation>
    <scope>NUCLEOTIDE SEQUENCE [LARGE SCALE GENOMIC DNA]</scope>
    <source>
        <strain evidence="9 10">CLA-AA-H255</strain>
    </source>
</reference>
<feature type="transmembrane region" description="Helical" evidence="7">
    <location>
        <begin position="238"/>
        <end position="264"/>
    </location>
</feature>
<organism evidence="9 10">
    <name type="scientific">[Lactobacillus] rogosae</name>
    <dbReference type="NCBI Taxonomy" id="706562"/>
    <lineage>
        <taxon>Bacteria</taxon>
        <taxon>Bacillati</taxon>
        <taxon>Bacillota</taxon>
        <taxon>Clostridia</taxon>
        <taxon>Lachnospirales</taxon>
        <taxon>Lachnospiraceae</taxon>
        <taxon>Lachnospira</taxon>
    </lineage>
</organism>
<keyword evidence="10" id="KW-1185">Reference proteome</keyword>
<comment type="similarity">
    <text evidence="6">Belongs to the ABC-4 integral membrane protein family.</text>
</comment>
<accession>A0ABV1BXI7</accession>
<feature type="domain" description="ABC3 transporter permease C-terminal" evidence="8">
    <location>
        <begin position="247"/>
        <end position="353"/>
    </location>
</feature>